<sequence length="420" mass="43175">MPSEQGYCSAAPDGRRRGTSVAEPHHPHHHEHGPASPAPRRLRLLLAAVLVPFALAVLAGLVLLWPGRLPDHAATGLGFDQPTASGVVTATKSVDCVGGTAGCTLVTFRVTSGKDDGRVSTQTMTPDQTAVYSAGEKVVLLYSANAPRDLQYTIGDADRGIPLALLAGVFALLVVLVGRLRGLAALVALAVSFGVLSVFVLPAILHGENPLQVAVVGSGLIMLVALYLCHGLSARTSVAVLGTLASLALIGVLGQLSIGWTRLTGNTSDETGLVHSLFPGIQLPGLLLAGIIIGSLGVLNDVTVTQASSVWELRAADPGMGARALYRAGMRIGRDHIASTVNTLVMAYAGAGLPLMLLFSLSHRGVWTVATSEIVAEEVVRTLVGAIGLVASVPLTTALAAAVAAAGGPPARRGGRRRKH</sequence>
<keyword evidence="2" id="KW-0472">Membrane</keyword>
<evidence type="ECO:0000313" key="4">
    <source>
        <dbReference type="Proteomes" id="UP001596174"/>
    </source>
</evidence>
<comment type="caution">
    <text evidence="3">The sequence shown here is derived from an EMBL/GenBank/DDBJ whole genome shotgun (WGS) entry which is preliminary data.</text>
</comment>
<organism evidence="3 4">
    <name type="scientific">Streptacidiphilus monticola</name>
    <dbReference type="NCBI Taxonomy" id="2161674"/>
    <lineage>
        <taxon>Bacteria</taxon>
        <taxon>Bacillati</taxon>
        <taxon>Actinomycetota</taxon>
        <taxon>Actinomycetes</taxon>
        <taxon>Kitasatosporales</taxon>
        <taxon>Streptomycetaceae</taxon>
        <taxon>Streptacidiphilus</taxon>
    </lineage>
</organism>
<feature type="transmembrane region" description="Helical" evidence="2">
    <location>
        <begin position="160"/>
        <end position="177"/>
    </location>
</feature>
<keyword evidence="4" id="KW-1185">Reference proteome</keyword>
<name>A0ABW1FYY8_9ACTN</name>
<gene>
    <name evidence="3" type="ORF">ACFP3V_09540</name>
</gene>
<feature type="transmembrane region" description="Helical" evidence="2">
    <location>
        <begin position="238"/>
        <end position="260"/>
    </location>
</feature>
<dbReference type="PANTHER" id="PTHR41771:SF1">
    <property type="entry name" value="MEMBRANE PROTEIN"/>
    <property type="match status" value="1"/>
</dbReference>
<reference evidence="4" key="1">
    <citation type="journal article" date="2019" name="Int. J. Syst. Evol. Microbiol.">
        <title>The Global Catalogue of Microorganisms (GCM) 10K type strain sequencing project: providing services to taxonomists for standard genome sequencing and annotation.</title>
        <authorList>
            <consortium name="The Broad Institute Genomics Platform"/>
            <consortium name="The Broad Institute Genome Sequencing Center for Infectious Disease"/>
            <person name="Wu L."/>
            <person name="Ma J."/>
        </authorList>
    </citation>
    <scope>NUCLEOTIDE SEQUENCE [LARGE SCALE GENOMIC DNA]</scope>
    <source>
        <strain evidence="4">JCM 4816</strain>
    </source>
</reference>
<keyword evidence="2" id="KW-1133">Transmembrane helix</keyword>
<dbReference type="PANTHER" id="PTHR41771">
    <property type="entry name" value="MEMBRANE PROTEIN-RELATED"/>
    <property type="match status" value="1"/>
</dbReference>
<dbReference type="Pfam" id="PF07907">
    <property type="entry name" value="YibE_F"/>
    <property type="match status" value="1"/>
</dbReference>
<dbReference type="InterPro" id="IPR012507">
    <property type="entry name" value="YibE_F"/>
</dbReference>
<dbReference type="Proteomes" id="UP001596174">
    <property type="component" value="Unassembled WGS sequence"/>
</dbReference>
<feature type="transmembrane region" description="Helical" evidence="2">
    <location>
        <begin position="280"/>
        <end position="299"/>
    </location>
</feature>
<dbReference type="RefSeq" id="WP_380582035.1">
    <property type="nucleotide sequence ID" value="NZ_JBHSQJ010000034.1"/>
</dbReference>
<evidence type="ECO:0000313" key="3">
    <source>
        <dbReference type="EMBL" id="MFC5907464.1"/>
    </source>
</evidence>
<accession>A0ABW1FYY8</accession>
<proteinExistence type="predicted"/>
<protein>
    <submittedName>
        <fullName evidence="3">YibE/F family protein</fullName>
    </submittedName>
</protein>
<dbReference type="EMBL" id="JBHSQJ010000034">
    <property type="protein sequence ID" value="MFC5907464.1"/>
    <property type="molecule type" value="Genomic_DNA"/>
</dbReference>
<evidence type="ECO:0000256" key="1">
    <source>
        <dbReference type="SAM" id="MobiDB-lite"/>
    </source>
</evidence>
<feature type="transmembrane region" description="Helical" evidence="2">
    <location>
        <begin position="184"/>
        <end position="205"/>
    </location>
</feature>
<feature type="transmembrane region" description="Helical" evidence="2">
    <location>
        <begin position="211"/>
        <end position="229"/>
    </location>
</feature>
<feature type="region of interest" description="Disordered" evidence="1">
    <location>
        <begin position="1"/>
        <end position="37"/>
    </location>
</feature>
<feature type="transmembrane region" description="Helical" evidence="2">
    <location>
        <begin position="379"/>
        <end position="408"/>
    </location>
</feature>
<feature type="transmembrane region" description="Helical" evidence="2">
    <location>
        <begin position="44"/>
        <end position="65"/>
    </location>
</feature>
<evidence type="ECO:0000256" key="2">
    <source>
        <dbReference type="SAM" id="Phobius"/>
    </source>
</evidence>
<keyword evidence="2" id="KW-0812">Transmembrane</keyword>
<feature type="transmembrane region" description="Helical" evidence="2">
    <location>
        <begin position="337"/>
        <end position="359"/>
    </location>
</feature>